<dbReference type="Pfam" id="PF11588">
    <property type="entry name" value="DUF3243"/>
    <property type="match status" value="1"/>
</dbReference>
<dbReference type="InterPro" id="IPR024702">
    <property type="entry name" value="Uncharacterised_YmfJ"/>
</dbReference>
<organism evidence="1 2">
    <name type="scientific">Salinithrix halophila</name>
    <dbReference type="NCBI Taxonomy" id="1485204"/>
    <lineage>
        <taxon>Bacteria</taxon>
        <taxon>Bacillati</taxon>
        <taxon>Bacillota</taxon>
        <taxon>Bacilli</taxon>
        <taxon>Bacillales</taxon>
        <taxon>Thermoactinomycetaceae</taxon>
        <taxon>Salinithrix</taxon>
    </lineage>
</organism>
<protein>
    <submittedName>
        <fullName evidence="1">DUF3243 domain-containing protein</fullName>
    </submittedName>
</protein>
<evidence type="ECO:0000313" key="2">
    <source>
        <dbReference type="Proteomes" id="UP001595843"/>
    </source>
</evidence>
<evidence type="ECO:0000313" key="1">
    <source>
        <dbReference type="EMBL" id="MFC4077903.1"/>
    </source>
</evidence>
<keyword evidence="2" id="KW-1185">Reference proteome</keyword>
<gene>
    <name evidence="1" type="ORF">ACFOUO_13965</name>
</gene>
<dbReference type="RefSeq" id="WP_380705738.1">
    <property type="nucleotide sequence ID" value="NZ_JBHSAP010000018.1"/>
</dbReference>
<reference evidence="2" key="1">
    <citation type="journal article" date="2019" name="Int. J. Syst. Evol. Microbiol.">
        <title>The Global Catalogue of Microorganisms (GCM) 10K type strain sequencing project: providing services to taxonomists for standard genome sequencing and annotation.</title>
        <authorList>
            <consortium name="The Broad Institute Genomics Platform"/>
            <consortium name="The Broad Institute Genome Sequencing Center for Infectious Disease"/>
            <person name="Wu L."/>
            <person name="Ma J."/>
        </authorList>
    </citation>
    <scope>NUCLEOTIDE SEQUENCE [LARGE SCALE GENOMIC DNA]</scope>
    <source>
        <strain evidence="2">IBRC-M 10813</strain>
    </source>
</reference>
<sequence>MSVLNNFQDWKNFLNERVQQAHAVGMNDQKIADVAQQFGDYLAQGVDPKNGEERLLKELWECADEQEQQTMASLMVKLVSGGNNQ</sequence>
<dbReference type="PIRSF" id="PIRSF004764">
    <property type="entry name" value="YmfJ"/>
    <property type="match status" value="1"/>
</dbReference>
<dbReference type="Gene3D" id="1.10.760.20">
    <property type="entry name" value="Protein of unknown function DUF3243"/>
    <property type="match status" value="1"/>
</dbReference>
<accession>A0ABV8JLR4</accession>
<proteinExistence type="predicted"/>
<name>A0ABV8JLR4_9BACL</name>
<dbReference type="Proteomes" id="UP001595843">
    <property type="component" value="Unassembled WGS sequence"/>
</dbReference>
<comment type="caution">
    <text evidence="1">The sequence shown here is derived from an EMBL/GenBank/DDBJ whole genome shotgun (WGS) entry which is preliminary data.</text>
</comment>
<dbReference type="InterPro" id="IPR038292">
    <property type="entry name" value="YmfJ/YflH_sf"/>
</dbReference>
<dbReference type="InterPro" id="IPR021637">
    <property type="entry name" value="DUF3243"/>
</dbReference>
<dbReference type="EMBL" id="JBHSAP010000018">
    <property type="protein sequence ID" value="MFC4077903.1"/>
    <property type="molecule type" value="Genomic_DNA"/>
</dbReference>